<dbReference type="Gene3D" id="3.90.550.10">
    <property type="entry name" value="Spore Coat Polysaccharide Biosynthesis Protein SpsA, Chain A"/>
    <property type="match status" value="1"/>
</dbReference>
<evidence type="ECO:0000259" key="1">
    <source>
        <dbReference type="Pfam" id="PF13524"/>
    </source>
</evidence>
<protein>
    <submittedName>
        <fullName evidence="2">Spore protein YkvP</fullName>
    </submittedName>
</protein>
<gene>
    <name evidence="2" type="primary">ykvP</name>
    <name evidence="2" type="ORF">BN1051_01810</name>
</gene>
<accession>A0A078MSR9</accession>
<dbReference type="InterPro" id="IPR055259">
    <property type="entry name" value="YkvP/CgeB_Glyco_trans-like"/>
</dbReference>
<dbReference type="EMBL" id="LN483070">
    <property type="protein sequence ID" value="CEA08462.1"/>
    <property type="molecule type" value="Genomic_DNA"/>
</dbReference>
<dbReference type="Pfam" id="PF13524">
    <property type="entry name" value="Glyco_trans_1_2"/>
    <property type="match status" value="1"/>
</dbReference>
<dbReference type="InterPro" id="IPR029044">
    <property type="entry name" value="Nucleotide-diphossugar_trans"/>
</dbReference>
<reference evidence="2" key="1">
    <citation type="submission" date="2014-07" db="EMBL/GenBank/DDBJ databases">
        <authorList>
            <person name="Urmite Genomes Urmite Genomes"/>
        </authorList>
    </citation>
    <scope>NUCLEOTIDE SEQUENCE</scope>
    <source>
        <strain evidence="2">11W110_air</strain>
    </source>
</reference>
<dbReference type="AlphaFoldDB" id="A0A078MSR9"/>
<sequence length="634" mass="70630">MSTLSTARTALWHLRRGGVAGVRRWNARRRAEIRFATPAQARGVEGAWTGRGSRRRLSFNPAPLPEPTARRADLRVGVILDEFSAHAFAHEWSAVPLDPRTWQEQLKDGLDLVFVESAWAGNNRLWRGKLAGPTGPNGQLVELLAACRRAGVPTVFWNKEDPPHYDDFLPAARLFDFVFTTDSGRLEAYHRDLGHERVGVLPFAAQPAIHNPVRPRHGRHSRDVAFAGMYFAHKYPERREQMDMLLGGAADASGRLPTGLEIFSRRLGGEPEYQFPAPLDSRVVGSLSYPQMLSAYKAYRLFLNVNSVTDSPSMCARRIFEISAAGTPVLTAPSAAVSNFFPETEVPVARTREDAERLTRALVRSPELNDHTVHLAQRRIWREHTYAHRVETVLEAVLPARARPVELPSVTALVPTIRPHQVEHVFRSVAAQEDVRAQLVLLTHGFELPADRLLDLREKYPLADVVVLQADGAVPLGACLNRCAEAADGEVLAKMDDDDHYGPQYLADQLRALSYSGADIVGKQAHYMHLAASNATILRFAEREHRFTDLVMGPTILTRREVLKDNPFPELGLGEDTGFLRSAAAAGLSIYSADRFNYFQIRSGHGHTWQASDYELLATGELKFYGGPHEHTDI</sequence>
<name>A0A078MSR9_9MICC</name>
<feature type="domain" description="Spore protein YkvP/CgeB glycosyl transferase-like" evidence="1">
    <location>
        <begin position="267"/>
        <end position="394"/>
    </location>
</feature>
<dbReference type="CDD" id="cd00761">
    <property type="entry name" value="Glyco_tranf_GTA_type"/>
    <property type="match status" value="1"/>
</dbReference>
<organism evidence="2">
    <name type="scientific">Arthrobacter saudimassiliensis</name>
    <dbReference type="NCBI Taxonomy" id="1461584"/>
    <lineage>
        <taxon>Bacteria</taxon>
        <taxon>Bacillati</taxon>
        <taxon>Actinomycetota</taxon>
        <taxon>Actinomycetes</taxon>
        <taxon>Micrococcales</taxon>
        <taxon>Micrococcaceae</taxon>
        <taxon>Arthrobacter</taxon>
    </lineage>
</organism>
<proteinExistence type="predicted"/>
<evidence type="ECO:0000313" key="2">
    <source>
        <dbReference type="EMBL" id="CEA08462.1"/>
    </source>
</evidence>
<dbReference type="PATRIC" id="fig|1461584.3.peg.1791"/>
<dbReference type="SUPFAM" id="SSF53448">
    <property type="entry name" value="Nucleotide-diphospho-sugar transferases"/>
    <property type="match status" value="1"/>
</dbReference>